<dbReference type="GO" id="GO:0005634">
    <property type="term" value="C:nucleus"/>
    <property type="evidence" value="ECO:0007669"/>
    <property type="project" value="TreeGrafter"/>
</dbReference>
<dbReference type="EMBL" id="JALJOR010000009">
    <property type="protein sequence ID" value="KAK9811730.1"/>
    <property type="molecule type" value="Genomic_DNA"/>
</dbReference>
<dbReference type="GO" id="GO:0031297">
    <property type="term" value="P:replication fork processing"/>
    <property type="evidence" value="ECO:0007669"/>
    <property type="project" value="TreeGrafter"/>
</dbReference>
<evidence type="ECO:0000256" key="1">
    <source>
        <dbReference type="ARBA" id="ARBA00026139"/>
    </source>
</evidence>
<gene>
    <name evidence="5" type="ORF">WJX72_009209</name>
</gene>
<protein>
    <recommendedName>
        <fullName evidence="1">DNA-directed primase/polymerase protein</fullName>
        <ecNumber evidence="3">2.7.7.102</ecNumber>
    </recommendedName>
</protein>
<organism evidence="5 6">
    <name type="scientific">[Myrmecia] bisecta</name>
    <dbReference type="NCBI Taxonomy" id="41462"/>
    <lineage>
        <taxon>Eukaryota</taxon>
        <taxon>Viridiplantae</taxon>
        <taxon>Chlorophyta</taxon>
        <taxon>core chlorophytes</taxon>
        <taxon>Trebouxiophyceae</taxon>
        <taxon>Trebouxiales</taxon>
        <taxon>Trebouxiaceae</taxon>
        <taxon>Myrmecia</taxon>
    </lineage>
</organism>
<sequence length="494" mass="53531">MAAIGQTGTPAMFMGPQRPTGVSCPAHAAKVYTTFVWQRDAIAFADRCNRAAAGLPEEEPCAAETSMRPPGNPAADLACHAEPAVTGETQPGTGVGVFYRSSDAETQEPPGSRRLDEIVKVFCQERGGERGYHRQFVAASHAALWARCNALPPQDRHYYEVIKEGSPCHLYFDLEYATACNADVDGDALVEKLLCMVSQRLKQEWGFDMQPDWVVELDSSSATKFSRHLTIRIPGHAFPNNHAIGCLVSQLLASSEAMQLMVRKGGADEAAHTFTSFVDSAVYTKNRHFRIIWNSKGGKTATLVPTERFATAPGHGMSRQQLFLESLICNVPPTARLLHVDGSNTTLTGSRAAGTAHPLRTCLPVSPGRAGSSVKVVRLCDEGEQAPEGLSLQRVQAWAEAAKGFVEQMARQRAGGQPATARTIAHCGLAGTVAYSMIGPGSHYCENIGRCHQSNHVYYVVNFVEGAYAQKCHDPDCSSFRSAWMPLPAELRLT</sequence>
<evidence type="ECO:0000313" key="5">
    <source>
        <dbReference type="EMBL" id="KAK9811730.1"/>
    </source>
</evidence>
<dbReference type="InterPro" id="IPR044917">
    <property type="entry name" value="PRIMPOL"/>
</dbReference>
<dbReference type="Proteomes" id="UP001489004">
    <property type="component" value="Unassembled WGS sequence"/>
</dbReference>
<proteinExistence type="predicted"/>
<dbReference type="Pfam" id="PF03121">
    <property type="entry name" value="Herpes_UL52"/>
    <property type="match status" value="1"/>
</dbReference>
<dbReference type="PANTHER" id="PTHR31399">
    <property type="entry name" value="DNA-DIRECTED PRIMASE / POLYMERASE PROTEIN"/>
    <property type="match status" value="1"/>
</dbReference>
<dbReference type="EC" id="2.7.7.102" evidence="3"/>
<dbReference type="GO" id="GO:0042276">
    <property type="term" value="P:error-prone translesion synthesis"/>
    <property type="evidence" value="ECO:0007669"/>
    <property type="project" value="InterPro"/>
</dbReference>
<name>A0AAW1PTN4_9CHLO</name>
<dbReference type="GO" id="GO:0003682">
    <property type="term" value="F:chromatin binding"/>
    <property type="evidence" value="ECO:0007669"/>
    <property type="project" value="TreeGrafter"/>
</dbReference>
<comment type="catalytic activity">
    <reaction evidence="2">
        <text>ssDNA + n NTP = ssDNA/pppN(pN)n-1 hybrid + (n-1) diphosphate.</text>
        <dbReference type="EC" id="2.7.7.102"/>
    </reaction>
</comment>
<evidence type="ECO:0000256" key="4">
    <source>
        <dbReference type="ARBA" id="ARBA00047303"/>
    </source>
</evidence>
<evidence type="ECO:0000313" key="6">
    <source>
        <dbReference type="Proteomes" id="UP001489004"/>
    </source>
</evidence>
<dbReference type="GO" id="GO:0003887">
    <property type="term" value="F:DNA-directed DNA polymerase activity"/>
    <property type="evidence" value="ECO:0007669"/>
    <property type="project" value="UniProtKB-EC"/>
</dbReference>
<dbReference type="GO" id="GO:0006264">
    <property type="term" value="P:mitochondrial DNA replication"/>
    <property type="evidence" value="ECO:0007669"/>
    <property type="project" value="TreeGrafter"/>
</dbReference>
<dbReference type="GO" id="GO:0005759">
    <property type="term" value="C:mitochondrial matrix"/>
    <property type="evidence" value="ECO:0007669"/>
    <property type="project" value="TreeGrafter"/>
</dbReference>
<keyword evidence="6" id="KW-1185">Reference proteome</keyword>
<dbReference type="PANTHER" id="PTHR31399:SF0">
    <property type="entry name" value="DNA-DIRECTED PRIMASE_POLYMERASE PROTEIN"/>
    <property type="match status" value="1"/>
</dbReference>
<accession>A0AAW1PTN4</accession>
<reference evidence="5 6" key="1">
    <citation type="journal article" date="2024" name="Nat. Commun.">
        <title>Phylogenomics reveals the evolutionary origins of lichenization in chlorophyte algae.</title>
        <authorList>
            <person name="Puginier C."/>
            <person name="Libourel C."/>
            <person name="Otte J."/>
            <person name="Skaloud P."/>
            <person name="Haon M."/>
            <person name="Grisel S."/>
            <person name="Petersen M."/>
            <person name="Berrin J.G."/>
            <person name="Delaux P.M."/>
            <person name="Dal Grande F."/>
            <person name="Keller J."/>
        </authorList>
    </citation>
    <scope>NUCLEOTIDE SEQUENCE [LARGE SCALE GENOMIC DNA]</scope>
    <source>
        <strain evidence="5 6">SAG 2043</strain>
    </source>
</reference>
<dbReference type="AlphaFoldDB" id="A0AAW1PTN4"/>
<comment type="catalytic activity">
    <reaction evidence="4">
        <text>DNA(n) + a 2'-deoxyribonucleoside 5'-triphosphate = DNA(n+1) + diphosphate</text>
        <dbReference type="Rhea" id="RHEA:22508"/>
        <dbReference type="Rhea" id="RHEA-COMP:17339"/>
        <dbReference type="Rhea" id="RHEA-COMP:17340"/>
        <dbReference type="ChEBI" id="CHEBI:33019"/>
        <dbReference type="ChEBI" id="CHEBI:61560"/>
        <dbReference type="ChEBI" id="CHEBI:173112"/>
        <dbReference type="EC" id="2.7.7.7"/>
    </reaction>
    <physiologicalReaction direction="left-to-right" evidence="4">
        <dbReference type="Rhea" id="RHEA:22509"/>
    </physiologicalReaction>
</comment>
<dbReference type="GO" id="GO:0009411">
    <property type="term" value="P:response to UV"/>
    <property type="evidence" value="ECO:0007669"/>
    <property type="project" value="TreeGrafter"/>
</dbReference>
<comment type="caution">
    <text evidence="5">The sequence shown here is derived from an EMBL/GenBank/DDBJ whole genome shotgun (WGS) entry which is preliminary data.</text>
</comment>
<evidence type="ECO:0000256" key="2">
    <source>
        <dbReference type="ARBA" id="ARBA00044677"/>
    </source>
</evidence>
<evidence type="ECO:0000256" key="3">
    <source>
        <dbReference type="ARBA" id="ARBA00044768"/>
    </source>
</evidence>